<name>A0A2A9MMF8_BESBE</name>
<feature type="compositionally biased region" description="Basic and acidic residues" evidence="2">
    <location>
        <begin position="797"/>
        <end position="806"/>
    </location>
</feature>
<dbReference type="PANTHER" id="PTHR13102">
    <property type="entry name" value="NUCLEOLAR PROTEIN 9"/>
    <property type="match status" value="1"/>
</dbReference>
<feature type="region of interest" description="Disordered" evidence="2">
    <location>
        <begin position="784"/>
        <end position="806"/>
    </location>
</feature>
<dbReference type="PANTHER" id="PTHR13102:SF0">
    <property type="entry name" value="NUCLEOLAR PROTEIN 9"/>
    <property type="match status" value="1"/>
</dbReference>
<dbReference type="GO" id="GO:0000480">
    <property type="term" value="P:endonucleolytic cleavage in 5'-ETS of tricistronic rRNA transcript (SSU-rRNA, 5.8S rRNA, LSU-rRNA)"/>
    <property type="evidence" value="ECO:0007669"/>
    <property type="project" value="TreeGrafter"/>
</dbReference>
<dbReference type="GO" id="GO:0000447">
    <property type="term" value="P:endonucleolytic cleavage in ITS1 to separate SSU-rRNA from 5.8S rRNA and LSU-rRNA from tricistronic rRNA transcript (SSU-rRNA, 5.8S rRNA, LSU-rRNA)"/>
    <property type="evidence" value="ECO:0007669"/>
    <property type="project" value="TreeGrafter"/>
</dbReference>
<dbReference type="VEuPathDB" id="ToxoDB:BESB_049420"/>
<feature type="compositionally biased region" description="Basic residues" evidence="2">
    <location>
        <begin position="836"/>
        <end position="846"/>
    </location>
</feature>
<evidence type="ECO:0008006" key="5">
    <source>
        <dbReference type="Google" id="ProtNLM"/>
    </source>
</evidence>
<gene>
    <name evidence="3" type="ORF">BESB_049420</name>
</gene>
<dbReference type="GeneID" id="40309872"/>
<keyword evidence="4" id="KW-1185">Reference proteome</keyword>
<evidence type="ECO:0000256" key="2">
    <source>
        <dbReference type="SAM" id="MobiDB-lite"/>
    </source>
</evidence>
<feature type="compositionally biased region" description="Basic and acidic residues" evidence="2">
    <location>
        <begin position="663"/>
        <end position="678"/>
    </location>
</feature>
<dbReference type="GO" id="GO:0003723">
    <property type="term" value="F:RNA binding"/>
    <property type="evidence" value="ECO:0007669"/>
    <property type="project" value="InterPro"/>
</dbReference>
<feature type="compositionally biased region" description="Acidic residues" evidence="2">
    <location>
        <begin position="25"/>
        <end position="49"/>
    </location>
</feature>
<evidence type="ECO:0000313" key="3">
    <source>
        <dbReference type="EMBL" id="PFH36750.1"/>
    </source>
</evidence>
<dbReference type="GO" id="GO:0030688">
    <property type="term" value="C:preribosome, small subunit precursor"/>
    <property type="evidence" value="ECO:0007669"/>
    <property type="project" value="TreeGrafter"/>
</dbReference>
<dbReference type="InterPro" id="IPR040000">
    <property type="entry name" value="NOP9"/>
</dbReference>
<dbReference type="GO" id="GO:0000056">
    <property type="term" value="P:ribosomal small subunit export from nucleus"/>
    <property type="evidence" value="ECO:0007669"/>
    <property type="project" value="TreeGrafter"/>
</dbReference>
<dbReference type="GO" id="GO:0005730">
    <property type="term" value="C:nucleolus"/>
    <property type="evidence" value="ECO:0007669"/>
    <property type="project" value="TreeGrafter"/>
</dbReference>
<dbReference type="InterPro" id="IPR016024">
    <property type="entry name" value="ARM-type_fold"/>
</dbReference>
<accession>A0A2A9MMF8</accession>
<proteinExistence type="predicted"/>
<feature type="compositionally biased region" description="Basic and acidic residues" evidence="2">
    <location>
        <begin position="85"/>
        <end position="96"/>
    </location>
</feature>
<comment type="caution">
    <text evidence="3">The sequence shown here is derived from an EMBL/GenBank/DDBJ whole genome shotgun (WGS) entry which is preliminary data.</text>
</comment>
<feature type="region of interest" description="Disordered" evidence="2">
    <location>
        <begin position="830"/>
        <end position="933"/>
    </location>
</feature>
<dbReference type="RefSeq" id="XP_029220759.1">
    <property type="nucleotide sequence ID" value="XM_029363393.1"/>
</dbReference>
<evidence type="ECO:0000256" key="1">
    <source>
        <dbReference type="ARBA" id="ARBA00022737"/>
    </source>
</evidence>
<dbReference type="KEGG" id="bbes:BESB_049420"/>
<feature type="compositionally biased region" description="Basic and acidic residues" evidence="2">
    <location>
        <begin position="912"/>
        <end position="922"/>
    </location>
</feature>
<dbReference type="OrthoDB" id="392571at2759"/>
<keyword evidence="1" id="KW-0677">Repeat</keyword>
<organism evidence="3 4">
    <name type="scientific">Besnoitia besnoiti</name>
    <name type="common">Apicomplexan protozoan</name>
    <dbReference type="NCBI Taxonomy" id="94643"/>
    <lineage>
        <taxon>Eukaryota</taxon>
        <taxon>Sar</taxon>
        <taxon>Alveolata</taxon>
        <taxon>Apicomplexa</taxon>
        <taxon>Conoidasida</taxon>
        <taxon>Coccidia</taxon>
        <taxon>Eucoccidiorida</taxon>
        <taxon>Eimeriorina</taxon>
        <taxon>Sarcocystidae</taxon>
        <taxon>Besnoitia</taxon>
    </lineage>
</organism>
<reference evidence="3 4" key="1">
    <citation type="submission" date="2017-09" db="EMBL/GenBank/DDBJ databases">
        <title>Genome sequencing of Besnoitia besnoiti strain Bb-Ger1.</title>
        <authorList>
            <person name="Schares G."/>
            <person name="Venepally P."/>
            <person name="Lorenzi H.A."/>
        </authorList>
    </citation>
    <scope>NUCLEOTIDE SEQUENCE [LARGE SCALE GENOMIC DNA]</scope>
    <source>
        <strain evidence="3 4">Bb-Ger1</strain>
    </source>
</reference>
<sequence>MAKNKRRGGRRHKKKDEEGLLAAEGDAEPQDAQELGEVDGEAEEEEPAEEEARAGEPQAAPEGGERPGGEDAFSASRGRPAPRLFQERRREGEGLRRGGKGAVDGYLEYLSHVKEVIDSKAFKSPEEWEAFVAATAEEVASKTPLVLTDQRCSKIIEKILGLLASFLLPAAATGEEKRHRELRVVEAFLLLLRKISGMAGQLAVHANGSHVLQTLLGGLPCVIDAERRLKQEGDEEKAAQSVEDLSLYCLHSVESENGGWVSLMSHSSGSHVFRAVVRAAAGIYSLPSVEELGRRKPRKTRHESVESLPVLALASAEVKDTNSALLFPASPSLQALLKIISKEVCAALSADPYSLLFDAYASPALQLLLQVTTQAPQLQKARRRLLTAIFRLDATEESRRAEMIQLADALVESPTGSRVLEVAAPLLSPEEFQVFFSTWVLKRADSLAQGRFGNFVLQKLLASPLLQAVHVRQLVSALDFQGCLGAGTPAVLWRLSEACRRVRDCQSAFTKRLFAALRLAQNPQHISFAWFALLALRPPEDLPASFCPFAKADDADEGEAAEKKQPSLRHLTEMLTPTGVSILLNLLRFEPAAIQPLVAGFKKFLKILKKTTVAVRQWRGKDLPPLWEQRPVLLRLACDAQGSRLLEGVARTVTRRAAAKETGASKRSAEETGDAEKSDLFPPQAIQQLLRAFSGSYAPAALHATGGFVVTTFYDIATVDMKRRIVKELLEVEDELREKNYTAYVKCEIYKFKRDEDSWAMRQEKKSKTREIFKDLLAEDEEAAAAQTNLTAEEEEEKQKEKKRQEKLAAADHAAWAFIEGDSVAKQLLGTGNGKKEKREKKKGKRASGAGSDDESGLLAEGGVADEATQAIDELFGGSERSTKKRHQSARKKADSAVEESSEAAPDAAEGAPRREKKRDEKGDAEESGEAAQADKALEAALFFIEGTRKDLSKRQLAKRRKLEASKLATACASLPVH</sequence>
<feature type="region of interest" description="Disordered" evidence="2">
    <location>
        <begin position="1"/>
        <end position="98"/>
    </location>
</feature>
<dbReference type="Gene3D" id="1.25.10.10">
    <property type="entry name" value="Leucine-rich Repeat Variant"/>
    <property type="match status" value="2"/>
</dbReference>
<evidence type="ECO:0000313" key="4">
    <source>
        <dbReference type="Proteomes" id="UP000224006"/>
    </source>
</evidence>
<dbReference type="STRING" id="94643.A0A2A9MMF8"/>
<dbReference type="Proteomes" id="UP000224006">
    <property type="component" value="Chromosome III"/>
</dbReference>
<dbReference type="GO" id="GO:0030686">
    <property type="term" value="C:90S preribosome"/>
    <property type="evidence" value="ECO:0007669"/>
    <property type="project" value="TreeGrafter"/>
</dbReference>
<dbReference type="InterPro" id="IPR011989">
    <property type="entry name" value="ARM-like"/>
</dbReference>
<dbReference type="SUPFAM" id="SSF48371">
    <property type="entry name" value="ARM repeat"/>
    <property type="match status" value="1"/>
</dbReference>
<dbReference type="Pfam" id="PF22493">
    <property type="entry name" value="PUF_NOP9"/>
    <property type="match status" value="1"/>
</dbReference>
<feature type="compositionally biased region" description="Basic residues" evidence="2">
    <location>
        <begin position="1"/>
        <end position="14"/>
    </location>
</feature>
<protein>
    <recommendedName>
        <fullName evidence="5">Nucleolar protein 9</fullName>
    </recommendedName>
</protein>
<dbReference type="AlphaFoldDB" id="A0A2A9MMF8"/>
<dbReference type="InterPro" id="IPR001313">
    <property type="entry name" value="Pumilio_RNA-bd_rpt"/>
</dbReference>
<dbReference type="GO" id="GO:0000472">
    <property type="term" value="P:endonucleolytic cleavage to generate mature 5'-end of SSU-rRNA from (SSU-rRNA, 5.8S rRNA, LSU-rRNA)"/>
    <property type="evidence" value="ECO:0007669"/>
    <property type="project" value="TreeGrafter"/>
</dbReference>
<dbReference type="EMBL" id="NWUJ01000003">
    <property type="protein sequence ID" value="PFH36750.1"/>
    <property type="molecule type" value="Genomic_DNA"/>
</dbReference>
<feature type="region of interest" description="Disordered" evidence="2">
    <location>
        <begin position="657"/>
        <end position="678"/>
    </location>
</feature>